<dbReference type="GeneID" id="30998491"/>
<organism evidence="3 4">
    <name type="scientific">Hyphopichia burtonii NRRL Y-1933</name>
    <dbReference type="NCBI Taxonomy" id="984485"/>
    <lineage>
        <taxon>Eukaryota</taxon>
        <taxon>Fungi</taxon>
        <taxon>Dikarya</taxon>
        <taxon>Ascomycota</taxon>
        <taxon>Saccharomycotina</taxon>
        <taxon>Pichiomycetes</taxon>
        <taxon>Debaryomycetaceae</taxon>
        <taxon>Hyphopichia</taxon>
    </lineage>
</organism>
<accession>A0A1E4RKD0</accession>
<evidence type="ECO:0000313" key="3">
    <source>
        <dbReference type="EMBL" id="ODV67742.1"/>
    </source>
</evidence>
<dbReference type="RefSeq" id="XP_020076809.1">
    <property type="nucleotide sequence ID" value="XM_020223942.1"/>
</dbReference>
<evidence type="ECO:0000256" key="1">
    <source>
        <dbReference type="ARBA" id="ARBA00008325"/>
    </source>
</evidence>
<feature type="non-terminal residue" evidence="3">
    <location>
        <position position="1"/>
    </location>
</feature>
<proteinExistence type="inferred from homology"/>
<keyword evidence="4" id="KW-1185">Reference proteome</keyword>
<dbReference type="EMBL" id="KV454540">
    <property type="protein sequence ID" value="ODV67742.1"/>
    <property type="molecule type" value="Genomic_DNA"/>
</dbReference>
<gene>
    <name evidence="3" type="ORF">HYPBUDRAFT_95433</name>
</gene>
<evidence type="ECO:0000256" key="2">
    <source>
        <dbReference type="ARBA" id="ARBA00022729"/>
    </source>
</evidence>
<evidence type="ECO:0000313" key="4">
    <source>
        <dbReference type="Proteomes" id="UP000095085"/>
    </source>
</evidence>
<dbReference type="Proteomes" id="UP000095085">
    <property type="component" value="Unassembled WGS sequence"/>
</dbReference>
<dbReference type="Pfam" id="PF09435">
    <property type="entry name" value="DUF2015"/>
    <property type="match status" value="1"/>
</dbReference>
<protein>
    <submittedName>
        <fullName evidence="3">Uncharacterized protein</fullName>
    </submittedName>
</protein>
<name>A0A1E4RKD0_9ASCO</name>
<dbReference type="AlphaFoldDB" id="A0A1E4RKD0"/>
<dbReference type="PANTHER" id="PTHR28023">
    <property type="entry name" value="UPF0357 PROTEIN YCL012C"/>
    <property type="match status" value="1"/>
</dbReference>
<dbReference type="OrthoDB" id="447314at2759"/>
<dbReference type="PANTHER" id="PTHR28023:SF1">
    <property type="entry name" value="UPF0357 PROTEIN YCL012C"/>
    <property type="match status" value="1"/>
</dbReference>
<keyword evidence="2" id="KW-0732">Signal</keyword>
<dbReference type="InterPro" id="IPR018559">
    <property type="entry name" value="DUF2015"/>
</dbReference>
<feature type="non-terminal residue" evidence="3">
    <location>
        <position position="130"/>
    </location>
</feature>
<reference evidence="4" key="1">
    <citation type="submission" date="2016-05" db="EMBL/GenBank/DDBJ databases">
        <title>Comparative genomics of biotechnologically important yeasts.</title>
        <authorList>
            <consortium name="DOE Joint Genome Institute"/>
            <person name="Riley R."/>
            <person name="Haridas S."/>
            <person name="Wolfe K.H."/>
            <person name="Lopes M.R."/>
            <person name="Hittinger C.T."/>
            <person name="Goker M."/>
            <person name="Salamov A."/>
            <person name="Wisecaver J."/>
            <person name="Long T.M."/>
            <person name="Aerts A.L."/>
            <person name="Barry K."/>
            <person name="Choi C."/>
            <person name="Clum A."/>
            <person name="Coughlan A.Y."/>
            <person name="Deshpande S."/>
            <person name="Douglass A.P."/>
            <person name="Hanson S.J."/>
            <person name="Klenk H.-P."/>
            <person name="Labutti K."/>
            <person name="Lapidus A."/>
            <person name="Lindquist E."/>
            <person name="Lipzen A."/>
            <person name="Meier-Kolthoff J.P."/>
            <person name="Ohm R.A."/>
            <person name="Otillar R.P."/>
            <person name="Pangilinan J."/>
            <person name="Peng Y."/>
            <person name="Rokas A."/>
            <person name="Rosa C.A."/>
            <person name="Scheuner C."/>
            <person name="Sibirny A.A."/>
            <person name="Slot J.C."/>
            <person name="Stielow J.B."/>
            <person name="Sun H."/>
            <person name="Kurtzman C.P."/>
            <person name="Blackwell M."/>
            <person name="Grigoriev I.V."/>
            <person name="Jeffries T.W."/>
        </authorList>
    </citation>
    <scope>NUCLEOTIDE SEQUENCE [LARGE SCALE GENOMIC DNA]</scope>
    <source>
        <strain evidence="4">NRRL Y-1933</strain>
    </source>
</reference>
<comment type="similarity">
    <text evidence="1">Belongs to the UPF0357 family.</text>
</comment>
<sequence length="130" mass="14938">KIKSHHVVILLIIVGLVLLFHFRHKIAAAHDRYRTRTRLRYSRLSGRESNGFEDDLEEGLSSNNFDIQSNIASNDTRKGLLEEAKQEIRVIMNDQGLSFDEARLSYLQQKLDKNGIDKNGMPLDPKTVTF</sequence>